<proteinExistence type="predicted"/>
<protein>
    <submittedName>
        <fullName evidence="1">Uncharacterized protein</fullName>
    </submittedName>
</protein>
<dbReference type="EMBL" id="BGZK01000609">
    <property type="protein sequence ID" value="GBP52748.1"/>
    <property type="molecule type" value="Genomic_DNA"/>
</dbReference>
<gene>
    <name evidence="1" type="ORF">EVAR_27690_1</name>
</gene>
<sequence length="108" mass="12242">MPHGKVIVPVGCGRADSCDYLNYPAVEERLGAPVIVDSFNTSDTLLDVTICIYPKLSQSGTKLKVSRQIAQETATRRYVPAHRHYLRRAEHLKRLKSFRLTSRDSSHF</sequence>
<reference evidence="1 2" key="1">
    <citation type="journal article" date="2019" name="Commun. Biol.">
        <title>The bagworm genome reveals a unique fibroin gene that provides high tensile strength.</title>
        <authorList>
            <person name="Kono N."/>
            <person name="Nakamura H."/>
            <person name="Ohtoshi R."/>
            <person name="Tomita M."/>
            <person name="Numata K."/>
            <person name="Arakawa K."/>
        </authorList>
    </citation>
    <scope>NUCLEOTIDE SEQUENCE [LARGE SCALE GENOMIC DNA]</scope>
</reference>
<name>A0A4C1WN00_EUMVA</name>
<comment type="caution">
    <text evidence="1">The sequence shown here is derived from an EMBL/GenBank/DDBJ whole genome shotgun (WGS) entry which is preliminary data.</text>
</comment>
<dbReference type="AlphaFoldDB" id="A0A4C1WN00"/>
<evidence type="ECO:0000313" key="1">
    <source>
        <dbReference type="EMBL" id="GBP52748.1"/>
    </source>
</evidence>
<keyword evidence="2" id="KW-1185">Reference proteome</keyword>
<dbReference type="Proteomes" id="UP000299102">
    <property type="component" value="Unassembled WGS sequence"/>
</dbReference>
<evidence type="ECO:0000313" key="2">
    <source>
        <dbReference type="Proteomes" id="UP000299102"/>
    </source>
</evidence>
<organism evidence="1 2">
    <name type="scientific">Eumeta variegata</name>
    <name type="common">Bagworm moth</name>
    <name type="synonym">Eumeta japonica</name>
    <dbReference type="NCBI Taxonomy" id="151549"/>
    <lineage>
        <taxon>Eukaryota</taxon>
        <taxon>Metazoa</taxon>
        <taxon>Ecdysozoa</taxon>
        <taxon>Arthropoda</taxon>
        <taxon>Hexapoda</taxon>
        <taxon>Insecta</taxon>
        <taxon>Pterygota</taxon>
        <taxon>Neoptera</taxon>
        <taxon>Endopterygota</taxon>
        <taxon>Lepidoptera</taxon>
        <taxon>Glossata</taxon>
        <taxon>Ditrysia</taxon>
        <taxon>Tineoidea</taxon>
        <taxon>Psychidae</taxon>
        <taxon>Oiketicinae</taxon>
        <taxon>Eumeta</taxon>
    </lineage>
</organism>
<accession>A0A4C1WN00</accession>